<reference evidence="4 5" key="1">
    <citation type="submission" date="2018-06" db="EMBL/GenBank/DDBJ databases">
        <authorList>
            <consortium name="Pathogen Informatics"/>
            <person name="Doyle S."/>
        </authorList>
    </citation>
    <scope>NUCLEOTIDE SEQUENCE [LARGE SCALE GENOMIC DNA]</scope>
    <source>
        <strain evidence="4 5">NCTC11460</strain>
    </source>
</reference>
<evidence type="ECO:0000259" key="3">
    <source>
        <dbReference type="PROSITE" id="PS50943"/>
    </source>
</evidence>
<proteinExistence type="predicted"/>
<accession>A0A379CFW1</accession>
<dbReference type="PANTHER" id="PTHR46558">
    <property type="entry name" value="TRACRIPTIONAL REGULATORY PROTEIN-RELATED-RELATED"/>
    <property type="match status" value="1"/>
</dbReference>
<keyword evidence="2" id="KW-1133">Transmembrane helix</keyword>
<keyword evidence="1" id="KW-0238">DNA-binding</keyword>
<evidence type="ECO:0000256" key="2">
    <source>
        <dbReference type="SAM" id="Phobius"/>
    </source>
</evidence>
<dbReference type="SMART" id="SM00530">
    <property type="entry name" value="HTH_XRE"/>
    <property type="match status" value="1"/>
</dbReference>
<feature type="transmembrane region" description="Helical" evidence="2">
    <location>
        <begin position="237"/>
        <end position="257"/>
    </location>
</feature>
<organism evidence="4 5">
    <name type="scientific">Peptostreptococcus anaerobius</name>
    <dbReference type="NCBI Taxonomy" id="1261"/>
    <lineage>
        <taxon>Bacteria</taxon>
        <taxon>Bacillati</taxon>
        <taxon>Bacillota</taxon>
        <taxon>Clostridia</taxon>
        <taxon>Peptostreptococcales</taxon>
        <taxon>Peptostreptococcaceae</taxon>
        <taxon>Peptostreptococcus</taxon>
    </lineage>
</organism>
<gene>
    <name evidence="4" type="primary">immR_2</name>
    <name evidence="4" type="ORF">NCTC11460_00553</name>
</gene>
<feature type="transmembrane region" description="Helical" evidence="2">
    <location>
        <begin position="209"/>
        <end position="231"/>
    </location>
</feature>
<feature type="transmembrane region" description="Helical" evidence="2">
    <location>
        <begin position="286"/>
        <end position="307"/>
    </location>
</feature>
<feature type="domain" description="HTH cro/C1-type" evidence="3">
    <location>
        <begin position="7"/>
        <end position="61"/>
    </location>
</feature>
<dbReference type="RefSeq" id="WP_002843579.1">
    <property type="nucleotide sequence ID" value="NZ_CP096607.1"/>
</dbReference>
<keyword evidence="2" id="KW-0472">Membrane</keyword>
<evidence type="ECO:0000256" key="1">
    <source>
        <dbReference type="ARBA" id="ARBA00023125"/>
    </source>
</evidence>
<dbReference type="PROSITE" id="PS50943">
    <property type="entry name" value="HTH_CROC1"/>
    <property type="match status" value="1"/>
</dbReference>
<sequence length="344" mass="38536">MIMSEKIMSLRKKMGWSQEELANELNVSRQSVSKWETGVSIPDMAKIVMMSEVFGVTTDYLLKEGANDEILELNSSSQEITSSDIKKDYKKEGKTFVTIEEADAYLDLEKKNSLEVGFGVALCIWSSIILIILESISESKPNVLRESLASAIGVSIMFIMIAIAVYIFFTRASRAEKFSYIEKEVLELAYGVEASIKRKKEAYAHIGDMNIALGVVAIILGVIPVVVASSMDLEETYMGASVGLMLFMIGIGVMTIIKASSIKSSFKKILEDEESRVYRKLVKKEIGWLPGVFFSTVTAIYLGYSFITEDWSRSWIIWPVASVGFAALYGYVERKVKHKLEYEK</sequence>
<dbReference type="Gene3D" id="1.10.260.40">
    <property type="entry name" value="lambda repressor-like DNA-binding domains"/>
    <property type="match status" value="1"/>
</dbReference>
<evidence type="ECO:0000313" key="4">
    <source>
        <dbReference type="EMBL" id="SUB60646.1"/>
    </source>
</evidence>
<feature type="transmembrane region" description="Helical" evidence="2">
    <location>
        <begin position="148"/>
        <end position="169"/>
    </location>
</feature>
<dbReference type="GeneID" id="79842537"/>
<name>A0A379CFW1_9FIRM</name>
<dbReference type="GO" id="GO:0003677">
    <property type="term" value="F:DNA binding"/>
    <property type="evidence" value="ECO:0007669"/>
    <property type="project" value="UniProtKB-KW"/>
</dbReference>
<dbReference type="Pfam" id="PF01381">
    <property type="entry name" value="HTH_3"/>
    <property type="match status" value="1"/>
</dbReference>
<feature type="transmembrane region" description="Helical" evidence="2">
    <location>
        <begin position="116"/>
        <end position="136"/>
    </location>
</feature>
<dbReference type="Proteomes" id="UP000255101">
    <property type="component" value="Unassembled WGS sequence"/>
</dbReference>
<dbReference type="InterPro" id="IPR001387">
    <property type="entry name" value="Cro/C1-type_HTH"/>
</dbReference>
<dbReference type="InterPro" id="IPR010982">
    <property type="entry name" value="Lambda_DNA-bd_dom_sf"/>
</dbReference>
<keyword evidence="2" id="KW-0812">Transmembrane</keyword>
<feature type="transmembrane region" description="Helical" evidence="2">
    <location>
        <begin position="313"/>
        <end position="332"/>
    </location>
</feature>
<dbReference type="SUPFAM" id="SSF47413">
    <property type="entry name" value="lambda repressor-like DNA-binding domains"/>
    <property type="match status" value="1"/>
</dbReference>
<dbReference type="AlphaFoldDB" id="A0A379CFW1"/>
<dbReference type="PANTHER" id="PTHR46558:SF13">
    <property type="entry name" value="HTH-TYPE TRANSCRIPTIONAL REGULATOR IMMR"/>
    <property type="match status" value="1"/>
</dbReference>
<dbReference type="CDD" id="cd00093">
    <property type="entry name" value="HTH_XRE"/>
    <property type="match status" value="1"/>
</dbReference>
<protein>
    <submittedName>
        <fullName evidence="4">HTH-type transcriptional regulator immR</fullName>
    </submittedName>
</protein>
<dbReference type="EMBL" id="UGTB01000004">
    <property type="protein sequence ID" value="SUB60646.1"/>
    <property type="molecule type" value="Genomic_DNA"/>
</dbReference>
<evidence type="ECO:0000313" key="5">
    <source>
        <dbReference type="Proteomes" id="UP000255101"/>
    </source>
</evidence>